<dbReference type="RefSeq" id="WP_073046496.1">
    <property type="nucleotide sequence ID" value="NZ_FQUO01000017.1"/>
</dbReference>
<evidence type="ECO:0000313" key="1">
    <source>
        <dbReference type="EMBL" id="SHG05921.1"/>
    </source>
</evidence>
<dbReference type="EMBL" id="FQUO01000017">
    <property type="protein sequence ID" value="SHG05921.1"/>
    <property type="molecule type" value="Genomic_DNA"/>
</dbReference>
<gene>
    <name evidence="1" type="ORF">SAMN05444008_11716</name>
</gene>
<reference evidence="1 2" key="1">
    <citation type="submission" date="2016-11" db="EMBL/GenBank/DDBJ databases">
        <authorList>
            <person name="Jaros S."/>
            <person name="Januszkiewicz K."/>
            <person name="Wedrychowicz H."/>
        </authorList>
    </citation>
    <scope>NUCLEOTIDE SEQUENCE [LARGE SCALE GENOMIC DNA]</scope>
    <source>
        <strain evidence="1 2">DSM 26897</strain>
    </source>
</reference>
<dbReference type="STRING" id="1302690.BUE76_02700"/>
<name>A0A1M5GQP8_9BACT</name>
<dbReference type="AlphaFoldDB" id="A0A1M5GQP8"/>
<dbReference type="OrthoDB" id="9985887at2"/>
<proteinExistence type="predicted"/>
<organism evidence="1 2">
    <name type="scientific">Cnuella takakiae</name>
    <dbReference type="NCBI Taxonomy" id="1302690"/>
    <lineage>
        <taxon>Bacteria</taxon>
        <taxon>Pseudomonadati</taxon>
        <taxon>Bacteroidota</taxon>
        <taxon>Chitinophagia</taxon>
        <taxon>Chitinophagales</taxon>
        <taxon>Chitinophagaceae</taxon>
        <taxon>Cnuella</taxon>
    </lineage>
</organism>
<evidence type="ECO:0000313" key="2">
    <source>
        <dbReference type="Proteomes" id="UP000184368"/>
    </source>
</evidence>
<protein>
    <submittedName>
        <fullName evidence="1">Uncharacterized protein</fullName>
    </submittedName>
</protein>
<sequence>MPQPVHQDLLALLIMTYNKEVKDFYYFPEVILVGRTRLEPEAFQQMLQGGWLQQCGADSFGRYYRLSAKAETTLMQYRRKRKPAAPVQQKSTCMQGGFCFETAGNTSS</sequence>
<keyword evidence="2" id="KW-1185">Reference proteome</keyword>
<accession>A0A1M5GQP8</accession>
<dbReference type="Proteomes" id="UP000184368">
    <property type="component" value="Unassembled WGS sequence"/>
</dbReference>